<accession>A0A841ARQ0</accession>
<evidence type="ECO:0000313" key="10">
    <source>
        <dbReference type="EMBL" id="MBB5844099.1"/>
    </source>
</evidence>
<dbReference type="Proteomes" id="UP000536685">
    <property type="component" value="Unassembled WGS sequence"/>
</dbReference>
<dbReference type="GO" id="GO:0005886">
    <property type="term" value="C:plasma membrane"/>
    <property type="evidence" value="ECO:0007669"/>
    <property type="project" value="UniProtKB-SubCell"/>
</dbReference>
<proteinExistence type="inferred from homology"/>
<name>A0A841ARQ0_9MICO</name>
<comment type="similarity">
    <text evidence="2">Belongs to the CPA3 antiporters (TC 2.A.63) subunit F family.</text>
</comment>
<dbReference type="Pfam" id="PF04066">
    <property type="entry name" value="MrpF_PhaF"/>
    <property type="match status" value="1"/>
</dbReference>
<evidence type="ECO:0000256" key="1">
    <source>
        <dbReference type="ARBA" id="ARBA00004651"/>
    </source>
</evidence>
<protein>
    <submittedName>
        <fullName evidence="10">Multicomponent Na+:H+ antiporter subunit F</fullName>
    </submittedName>
</protein>
<dbReference type="RefSeq" id="WP_184237931.1">
    <property type="nucleotide sequence ID" value="NZ_JACHMJ010000001.1"/>
</dbReference>
<gene>
    <name evidence="10" type="ORF">HD599_002422</name>
</gene>
<dbReference type="AlphaFoldDB" id="A0A841ARQ0"/>
<feature type="transmembrane region" description="Helical" evidence="9">
    <location>
        <begin position="36"/>
        <end position="53"/>
    </location>
</feature>
<reference evidence="10 11" key="1">
    <citation type="submission" date="2020-08" db="EMBL/GenBank/DDBJ databases">
        <title>Sequencing the genomes of 1000 actinobacteria strains.</title>
        <authorList>
            <person name="Klenk H.-P."/>
        </authorList>
    </citation>
    <scope>NUCLEOTIDE SEQUENCE [LARGE SCALE GENOMIC DNA]</scope>
    <source>
        <strain evidence="10 11">DSM 105784</strain>
    </source>
</reference>
<evidence type="ECO:0000313" key="11">
    <source>
        <dbReference type="Proteomes" id="UP000536685"/>
    </source>
</evidence>
<feature type="region of interest" description="Disordered" evidence="8">
    <location>
        <begin position="85"/>
        <end position="122"/>
    </location>
</feature>
<organism evidence="10 11">
    <name type="scientific">Conyzicola lurida</name>
    <dbReference type="NCBI Taxonomy" id="1172621"/>
    <lineage>
        <taxon>Bacteria</taxon>
        <taxon>Bacillati</taxon>
        <taxon>Actinomycetota</taxon>
        <taxon>Actinomycetes</taxon>
        <taxon>Micrococcales</taxon>
        <taxon>Microbacteriaceae</taxon>
        <taxon>Conyzicola</taxon>
    </lineage>
</organism>
<keyword evidence="6 9" id="KW-1133">Transmembrane helix</keyword>
<evidence type="ECO:0000256" key="2">
    <source>
        <dbReference type="ARBA" id="ARBA00009212"/>
    </source>
</evidence>
<keyword evidence="4" id="KW-1003">Cell membrane</keyword>
<sequence>MSIIYLIIGALFTIAALFTVYRIVRGPSILDRMIASDVLLTTLMLMVGAEMVYNGHTRTIPLMVVLSSTAIFATIAVARYVSKQDRPDGIPVGADSSLGASASATDETPDTEADAATGRQER</sequence>
<keyword evidence="11" id="KW-1185">Reference proteome</keyword>
<evidence type="ECO:0000256" key="3">
    <source>
        <dbReference type="ARBA" id="ARBA00022448"/>
    </source>
</evidence>
<dbReference type="GO" id="GO:0015385">
    <property type="term" value="F:sodium:proton antiporter activity"/>
    <property type="evidence" value="ECO:0007669"/>
    <property type="project" value="TreeGrafter"/>
</dbReference>
<feature type="transmembrane region" description="Helical" evidence="9">
    <location>
        <begin position="59"/>
        <end position="81"/>
    </location>
</feature>
<feature type="transmembrane region" description="Helical" evidence="9">
    <location>
        <begin position="6"/>
        <end position="24"/>
    </location>
</feature>
<dbReference type="PANTHER" id="PTHR34702:SF1">
    <property type="entry name" value="NA(+)_H(+) ANTIPORTER SUBUNIT F"/>
    <property type="match status" value="1"/>
</dbReference>
<dbReference type="PANTHER" id="PTHR34702">
    <property type="entry name" value="NA(+)/H(+) ANTIPORTER SUBUNIT F1"/>
    <property type="match status" value="1"/>
</dbReference>
<dbReference type="EMBL" id="JACHMJ010000001">
    <property type="protein sequence ID" value="MBB5844099.1"/>
    <property type="molecule type" value="Genomic_DNA"/>
</dbReference>
<evidence type="ECO:0000256" key="8">
    <source>
        <dbReference type="SAM" id="MobiDB-lite"/>
    </source>
</evidence>
<keyword evidence="7 9" id="KW-0472">Membrane</keyword>
<keyword evidence="3" id="KW-0813">Transport</keyword>
<dbReference type="InterPro" id="IPR007208">
    <property type="entry name" value="MrpF/PhaF-like"/>
</dbReference>
<keyword evidence="5 9" id="KW-0812">Transmembrane</keyword>
<evidence type="ECO:0000256" key="5">
    <source>
        <dbReference type="ARBA" id="ARBA00022692"/>
    </source>
</evidence>
<evidence type="ECO:0000256" key="7">
    <source>
        <dbReference type="ARBA" id="ARBA00023136"/>
    </source>
</evidence>
<comment type="caution">
    <text evidence="10">The sequence shown here is derived from an EMBL/GenBank/DDBJ whole genome shotgun (WGS) entry which is preliminary data.</text>
</comment>
<feature type="compositionally biased region" description="Low complexity" evidence="8">
    <location>
        <begin position="93"/>
        <end position="104"/>
    </location>
</feature>
<evidence type="ECO:0000256" key="6">
    <source>
        <dbReference type="ARBA" id="ARBA00022989"/>
    </source>
</evidence>
<evidence type="ECO:0000256" key="9">
    <source>
        <dbReference type="SAM" id="Phobius"/>
    </source>
</evidence>
<evidence type="ECO:0000256" key="4">
    <source>
        <dbReference type="ARBA" id="ARBA00022475"/>
    </source>
</evidence>
<comment type="subcellular location">
    <subcellularLocation>
        <location evidence="1">Cell membrane</location>
        <topology evidence="1">Multi-pass membrane protein</topology>
    </subcellularLocation>
</comment>